<feature type="binding site" evidence="9">
    <location>
        <position position="136"/>
    </location>
    <ligand>
        <name>substrate</name>
    </ligand>
</feature>
<gene>
    <name evidence="9" type="primary">pyrC</name>
    <name evidence="12" type="ORF">DVH29_03915</name>
</gene>
<dbReference type="Pfam" id="PF01979">
    <property type="entry name" value="Amidohydro_1"/>
    <property type="match status" value="1"/>
</dbReference>
<dbReference type="HAMAP" id="MF_00219">
    <property type="entry name" value="PyrC_classII"/>
    <property type="match status" value="1"/>
</dbReference>
<dbReference type="InterPro" id="IPR032466">
    <property type="entry name" value="Metal_Hydrolase"/>
</dbReference>
<proteinExistence type="inferred from homology"/>
<evidence type="ECO:0000256" key="10">
    <source>
        <dbReference type="RuleBase" id="RU003440"/>
    </source>
</evidence>
<dbReference type="EMBL" id="QQNH01000003">
    <property type="protein sequence ID" value="RDE10083.1"/>
    <property type="molecule type" value="Genomic_DNA"/>
</dbReference>
<comment type="pathway">
    <text evidence="2 9 10">Pyrimidine metabolism; UMP biosynthesis via de novo pathway; (S)-dihydroorotate from bicarbonate: step 3/3.</text>
</comment>
<keyword evidence="8 9" id="KW-0665">Pyrimidine biosynthesis</keyword>
<comment type="caution">
    <text evidence="12">The sequence shown here is derived from an EMBL/GenBank/DDBJ whole genome shotgun (WGS) entry which is preliminary data.</text>
</comment>
<feature type="binding site" evidence="9">
    <location>
        <position position="15"/>
    </location>
    <ligand>
        <name>Zn(2+)</name>
        <dbReference type="ChEBI" id="CHEBI:29105"/>
        <label>1</label>
    </ligand>
</feature>
<feature type="binding site" evidence="9">
    <location>
        <position position="263"/>
    </location>
    <ligand>
        <name>substrate</name>
    </ligand>
</feature>
<evidence type="ECO:0000313" key="12">
    <source>
        <dbReference type="EMBL" id="RDE10083.1"/>
    </source>
</evidence>
<evidence type="ECO:0000256" key="8">
    <source>
        <dbReference type="ARBA" id="ARBA00022975"/>
    </source>
</evidence>
<dbReference type="SUPFAM" id="SSF51556">
    <property type="entry name" value="Metallo-dependent hydrolases"/>
    <property type="match status" value="1"/>
</dbReference>
<comment type="similarity">
    <text evidence="3 9 10">Belongs to the metallo-dependent hydrolases superfamily. DHOase family. Class II DHOase subfamily.</text>
</comment>
<reference evidence="13" key="1">
    <citation type="submission" date="2018-07" db="EMBL/GenBank/DDBJ databases">
        <authorList>
            <person name="Liu B.-T."/>
            <person name="Du Z."/>
        </authorList>
    </citation>
    <scope>NUCLEOTIDE SEQUENCE [LARGE SCALE GENOMIC DNA]</scope>
    <source>
        <strain evidence="13">XYN52</strain>
    </source>
</reference>
<feature type="binding site" evidence="9">
    <location>
        <begin position="15"/>
        <end position="17"/>
    </location>
    <ligand>
        <name>substrate</name>
    </ligand>
</feature>
<comment type="catalytic activity">
    <reaction evidence="9 10">
        <text>(S)-dihydroorotate + H2O = N-carbamoyl-L-aspartate + H(+)</text>
        <dbReference type="Rhea" id="RHEA:24296"/>
        <dbReference type="ChEBI" id="CHEBI:15377"/>
        <dbReference type="ChEBI" id="CHEBI:15378"/>
        <dbReference type="ChEBI" id="CHEBI:30864"/>
        <dbReference type="ChEBI" id="CHEBI:32814"/>
        <dbReference type="EC" id="3.5.2.3"/>
    </reaction>
</comment>
<evidence type="ECO:0000256" key="7">
    <source>
        <dbReference type="ARBA" id="ARBA00022833"/>
    </source>
</evidence>
<keyword evidence="5 9" id="KW-0479">Metal-binding</keyword>
<dbReference type="InterPro" id="IPR004721">
    <property type="entry name" value="DHOdimr"/>
</dbReference>
<dbReference type="Proteomes" id="UP000253759">
    <property type="component" value="Unassembled WGS sequence"/>
</dbReference>
<accession>A0A369W6Y3</accession>
<feature type="binding site" description="via carbamate group" evidence="9">
    <location>
        <position position="99"/>
    </location>
    <ligand>
        <name>Zn(2+)</name>
        <dbReference type="ChEBI" id="CHEBI:29105"/>
        <label>2</label>
    </ligand>
</feature>
<evidence type="ECO:0000256" key="5">
    <source>
        <dbReference type="ARBA" id="ARBA00022723"/>
    </source>
</evidence>
<feature type="binding site" evidence="9">
    <location>
        <position position="247"/>
    </location>
    <ligand>
        <name>Zn(2+)</name>
        <dbReference type="ChEBI" id="CHEBI:29105"/>
        <label>1</label>
    </ligand>
</feature>
<dbReference type="PIRSF" id="PIRSF001237">
    <property type="entry name" value="DHOdimr"/>
    <property type="match status" value="1"/>
</dbReference>
<dbReference type="Gene3D" id="3.20.20.140">
    <property type="entry name" value="Metal-dependent hydrolases"/>
    <property type="match status" value="1"/>
</dbReference>
<dbReference type="InterPro" id="IPR002195">
    <property type="entry name" value="Dihydroorotase_CS"/>
</dbReference>
<dbReference type="GO" id="GO:0006207">
    <property type="term" value="P:'de novo' pyrimidine nucleobase biosynthetic process"/>
    <property type="evidence" value="ECO:0007669"/>
    <property type="project" value="TreeGrafter"/>
</dbReference>
<feature type="modified residue" description="N6-carboxylysine" evidence="9">
    <location>
        <position position="99"/>
    </location>
</feature>
<name>A0A369W6Y3_9HYPH</name>
<protein>
    <recommendedName>
        <fullName evidence="4 9">Dihydroorotase</fullName>
        <shortName evidence="9">DHOase</shortName>
        <ecNumber evidence="4 9">3.5.2.3</ecNumber>
    </recommendedName>
</protein>
<dbReference type="PROSITE" id="PS00483">
    <property type="entry name" value="DIHYDROOROTASE_2"/>
    <property type="match status" value="1"/>
</dbReference>
<evidence type="ECO:0000259" key="11">
    <source>
        <dbReference type="Pfam" id="PF01979"/>
    </source>
</evidence>
<dbReference type="PROSITE" id="PS00482">
    <property type="entry name" value="DIHYDROOROTASE_1"/>
    <property type="match status" value="1"/>
</dbReference>
<dbReference type="CDD" id="cd01294">
    <property type="entry name" value="DHOase"/>
    <property type="match status" value="1"/>
</dbReference>
<feature type="binding site" description="via carbamate group" evidence="9">
    <location>
        <position position="99"/>
    </location>
    <ligand>
        <name>Zn(2+)</name>
        <dbReference type="ChEBI" id="CHEBI:29105"/>
        <label>1</label>
    </ligand>
</feature>
<comment type="cofactor">
    <cofactor evidence="9 10">
        <name>Zn(2+)</name>
        <dbReference type="ChEBI" id="CHEBI:29105"/>
    </cofactor>
    <text evidence="9 10">Binds 2 Zn(2+) ions per subunit.</text>
</comment>
<dbReference type="RefSeq" id="WP_114644848.1">
    <property type="nucleotide sequence ID" value="NZ_QQNH01000003.1"/>
</dbReference>
<organism evidence="12 13">
    <name type="scientific">Pelagibacterium lacus</name>
    <dbReference type="NCBI Taxonomy" id="2282655"/>
    <lineage>
        <taxon>Bacteria</taxon>
        <taxon>Pseudomonadati</taxon>
        <taxon>Pseudomonadota</taxon>
        <taxon>Alphaproteobacteria</taxon>
        <taxon>Hyphomicrobiales</taxon>
        <taxon>Devosiaceae</taxon>
        <taxon>Pelagibacterium</taxon>
    </lineage>
</organism>
<evidence type="ECO:0000313" key="13">
    <source>
        <dbReference type="Proteomes" id="UP000253759"/>
    </source>
</evidence>
<feature type="binding site" evidence="9">
    <location>
        <position position="41"/>
    </location>
    <ligand>
        <name>substrate</name>
    </ligand>
</feature>
<feature type="binding site" evidence="9">
    <location>
        <position position="174"/>
    </location>
    <ligand>
        <name>Zn(2+)</name>
        <dbReference type="ChEBI" id="CHEBI:29105"/>
        <label>2</label>
    </ligand>
</feature>
<dbReference type="UniPathway" id="UPA00070">
    <property type="reaction ID" value="UER00117"/>
</dbReference>
<comment type="function">
    <text evidence="1 9">Catalyzes the reversible cyclization of carbamoyl aspartate to dihydroorotate.</text>
</comment>
<dbReference type="EC" id="3.5.2.3" evidence="4 9"/>
<evidence type="ECO:0000256" key="9">
    <source>
        <dbReference type="HAMAP-Rule" id="MF_00219"/>
    </source>
</evidence>
<feature type="domain" description="Amidohydrolase-related" evidence="11">
    <location>
        <begin position="10"/>
        <end position="303"/>
    </location>
</feature>
<evidence type="ECO:0000256" key="3">
    <source>
        <dbReference type="ARBA" id="ARBA00005631"/>
    </source>
</evidence>
<dbReference type="PANTHER" id="PTHR43137:SF1">
    <property type="entry name" value="DIHYDROOROTASE"/>
    <property type="match status" value="1"/>
</dbReference>
<evidence type="ECO:0000256" key="6">
    <source>
        <dbReference type="ARBA" id="ARBA00022801"/>
    </source>
</evidence>
<feature type="binding site" evidence="9">
    <location>
        <position position="13"/>
    </location>
    <ligand>
        <name>Zn(2+)</name>
        <dbReference type="ChEBI" id="CHEBI:29105"/>
        <label>1</label>
    </ligand>
</feature>
<dbReference type="InterPro" id="IPR006680">
    <property type="entry name" value="Amidohydro-rel"/>
</dbReference>
<keyword evidence="13" id="KW-1185">Reference proteome</keyword>
<keyword evidence="7 9" id="KW-0862">Zinc</keyword>
<dbReference type="AlphaFoldDB" id="A0A369W6Y3"/>
<feature type="binding site" evidence="9">
    <location>
        <position position="219"/>
    </location>
    <ligand>
        <name>substrate</name>
    </ligand>
</feature>
<comment type="subunit">
    <text evidence="9">Homodimer.</text>
</comment>
<evidence type="ECO:0000256" key="2">
    <source>
        <dbReference type="ARBA" id="ARBA00004880"/>
    </source>
</evidence>
<feature type="binding site" evidence="9">
    <location>
        <position position="251"/>
    </location>
    <ligand>
        <name>substrate</name>
    </ligand>
</feature>
<dbReference type="NCBIfam" id="TIGR00856">
    <property type="entry name" value="pyrC_dimer"/>
    <property type="match status" value="1"/>
</dbReference>
<dbReference type="GO" id="GO:0008270">
    <property type="term" value="F:zinc ion binding"/>
    <property type="evidence" value="ECO:0007669"/>
    <property type="project" value="UniProtKB-UniRule"/>
</dbReference>
<dbReference type="OrthoDB" id="9808095at2"/>
<sequence length="345" mass="37096">MQSITFRKPVDLHVHFRDGAMLETVVAHTARQFARAIVMPNLVPPVTTAAAAEAYRGRVLAAVPEGVAFTPMMTCYLTDDTDPADLIGGHASGIFAAAKLYPAHATTNSAHGVTSIEGLDPVLAAMAEAGMPLLVHGELVHDDIDIFDREARFIDGVLAPLLDRHPALKVVMEHITTRDGAQFVASRGGRVAATITPQHLLYDRNVLFVGGIRPHYYCLPILKRREHQEALRAAATGGSAQYFLGTDTAPHMQHLKEAACGCAGVFSAPVAIEAYLKVFEEENALDAFEAFAALNGPAFYGFEPSQVRVTYEKRAWTAPQTIAVGEDAVVPLFAGETVDWALKGA</sequence>
<feature type="binding site" evidence="9">
    <location>
        <position position="136"/>
    </location>
    <ligand>
        <name>Zn(2+)</name>
        <dbReference type="ChEBI" id="CHEBI:29105"/>
        <label>2</label>
    </ligand>
</feature>
<evidence type="ECO:0000256" key="1">
    <source>
        <dbReference type="ARBA" id="ARBA00002368"/>
    </source>
</evidence>
<feature type="active site" evidence="9">
    <location>
        <position position="247"/>
    </location>
</feature>
<keyword evidence="6 9" id="KW-0378">Hydrolase</keyword>
<dbReference type="PANTHER" id="PTHR43137">
    <property type="entry name" value="DIHYDROOROTASE"/>
    <property type="match status" value="1"/>
</dbReference>
<evidence type="ECO:0000256" key="4">
    <source>
        <dbReference type="ARBA" id="ARBA00012860"/>
    </source>
</evidence>
<dbReference type="GO" id="GO:0044205">
    <property type="term" value="P:'de novo' UMP biosynthetic process"/>
    <property type="evidence" value="ECO:0007669"/>
    <property type="project" value="UniProtKB-UniRule"/>
</dbReference>
<dbReference type="GO" id="GO:0005829">
    <property type="term" value="C:cytosol"/>
    <property type="evidence" value="ECO:0007669"/>
    <property type="project" value="TreeGrafter"/>
</dbReference>
<dbReference type="GO" id="GO:0004151">
    <property type="term" value="F:dihydroorotase activity"/>
    <property type="evidence" value="ECO:0007669"/>
    <property type="project" value="UniProtKB-UniRule"/>
</dbReference>